<evidence type="ECO:0000256" key="7">
    <source>
        <dbReference type="ARBA" id="ARBA00023136"/>
    </source>
</evidence>
<feature type="transmembrane region" description="Helical" evidence="8">
    <location>
        <begin position="500"/>
        <end position="523"/>
    </location>
</feature>
<dbReference type="GO" id="GO:0009705">
    <property type="term" value="C:plant-type vacuole membrane"/>
    <property type="evidence" value="ECO:0007669"/>
    <property type="project" value="UniProtKB-ARBA"/>
</dbReference>
<comment type="caution">
    <text evidence="9">The sequence shown here is derived from an EMBL/GenBank/DDBJ whole genome shotgun (WGS) entry which is preliminary data.</text>
</comment>
<dbReference type="InterPro" id="IPR044739">
    <property type="entry name" value="NRT1/PTR"/>
</dbReference>
<keyword evidence="10" id="KW-1185">Reference proteome</keyword>
<dbReference type="Proteomes" id="UP000657918">
    <property type="component" value="Unassembled WGS sequence"/>
</dbReference>
<keyword evidence="3" id="KW-0813">Transport</keyword>
<accession>A0A835MCQ1</accession>
<keyword evidence="4" id="KW-0597">Phosphoprotein</keyword>
<dbReference type="GO" id="GO:0071916">
    <property type="term" value="F:dipeptide transmembrane transporter activity"/>
    <property type="evidence" value="ECO:0007669"/>
    <property type="project" value="InterPro"/>
</dbReference>
<proteinExistence type="inferred from homology"/>
<feature type="transmembrane region" description="Helical" evidence="8">
    <location>
        <begin position="1667"/>
        <end position="1686"/>
    </location>
</feature>
<feature type="transmembrane region" description="Helical" evidence="8">
    <location>
        <begin position="1406"/>
        <end position="1428"/>
    </location>
</feature>
<protein>
    <submittedName>
        <fullName evidence="9">Uncharacterized protein</fullName>
    </submittedName>
</protein>
<reference evidence="9 10" key="1">
    <citation type="submission" date="2020-10" db="EMBL/GenBank/DDBJ databases">
        <title>Plant Genome Project.</title>
        <authorList>
            <person name="Zhang R.-G."/>
        </authorList>
    </citation>
    <scope>NUCLEOTIDE SEQUENCE [LARGE SCALE GENOMIC DNA]</scope>
    <source>
        <strain evidence="9">FAFU-HL-1</strain>
        <tissue evidence="9">Leaf</tissue>
    </source>
</reference>
<dbReference type="Pfam" id="PF00854">
    <property type="entry name" value="PTR2"/>
    <property type="match status" value="4"/>
</dbReference>
<dbReference type="SUPFAM" id="SSF103473">
    <property type="entry name" value="MFS general substrate transporter"/>
    <property type="match status" value="4"/>
</dbReference>
<gene>
    <name evidence="9" type="ORF">SADUNF_Sadunf19G0083800</name>
</gene>
<dbReference type="GO" id="GO:0042937">
    <property type="term" value="F:tripeptide transmembrane transporter activity"/>
    <property type="evidence" value="ECO:0007669"/>
    <property type="project" value="InterPro"/>
</dbReference>
<feature type="transmembrane region" description="Helical" evidence="8">
    <location>
        <begin position="758"/>
        <end position="777"/>
    </location>
</feature>
<feature type="transmembrane region" description="Helical" evidence="8">
    <location>
        <begin position="1707"/>
        <end position="1729"/>
    </location>
</feature>
<feature type="transmembrane region" description="Helical" evidence="8">
    <location>
        <begin position="589"/>
        <end position="607"/>
    </location>
</feature>
<feature type="transmembrane region" description="Helical" evidence="8">
    <location>
        <begin position="120"/>
        <end position="138"/>
    </location>
</feature>
<dbReference type="Gene3D" id="1.20.1250.20">
    <property type="entry name" value="MFS general substrate transporter like domains"/>
    <property type="match status" value="4"/>
</dbReference>
<dbReference type="InterPro" id="IPR018456">
    <property type="entry name" value="PTR2_symporter_CS"/>
</dbReference>
<dbReference type="EMBL" id="JADGMS010000019">
    <property type="protein sequence ID" value="KAF9661582.1"/>
    <property type="molecule type" value="Genomic_DNA"/>
</dbReference>
<feature type="transmembrane region" description="Helical" evidence="8">
    <location>
        <begin position="467"/>
        <end position="488"/>
    </location>
</feature>
<organism evidence="9 10">
    <name type="scientific">Salix dunnii</name>
    <dbReference type="NCBI Taxonomy" id="1413687"/>
    <lineage>
        <taxon>Eukaryota</taxon>
        <taxon>Viridiplantae</taxon>
        <taxon>Streptophyta</taxon>
        <taxon>Embryophyta</taxon>
        <taxon>Tracheophyta</taxon>
        <taxon>Spermatophyta</taxon>
        <taxon>Magnoliopsida</taxon>
        <taxon>eudicotyledons</taxon>
        <taxon>Gunneridae</taxon>
        <taxon>Pentapetalae</taxon>
        <taxon>rosids</taxon>
        <taxon>fabids</taxon>
        <taxon>Malpighiales</taxon>
        <taxon>Salicaceae</taxon>
        <taxon>Saliceae</taxon>
        <taxon>Salix</taxon>
    </lineage>
</organism>
<dbReference type="FunFam" id="1.20.1250.20:FF:000147">
    <property type="entry name" value="Protein NRT1/ PTR family 5.10"/>
    <property type="match status" value="2"/>
</dbReference>
<feature type="transmembrane region" description="Helical" evidence="8">
    <location>
        <begin position="1749"/>
        <end position="1770"/>
    </location>
</feature>
<feature type="transmembrane region" description="Helical" evidence="8">
    <location>
        <begin position="158"/>
        <end position="176"/>
    </location>
</feature>
<feature type="transmembrane region" description="Helical" evidence="8">
    <location>
        <begin position="1878"/>
        <end position="1897"/>
    </location>
</feature>
<dbReference type="PANTHER" id="PTHR11654">
    <property type="entry name" value="OLIGOPEPTIDE TRANSPORTER-RELATED"/>
    <property type="match status" value="1"/>
</dbReference>
<sequence>MTISHLPNISSGTEGSSAATPLIQAADDSVNGAVDYNGNPVHRSTSGGWRSASFIIAMEVAERFAYHGISSNLVTYLTGPLGQSTASAAANVNTWSGTATLLPLLGAFVADSFHGRYRTIVAAALINILGLGLLTLAAKLTSANLHDCQSTKDVSLCAPPWFLVTLFFFSIYLGALGQGGYKPCVQAFGGDQFDGQDPKENKAKSSFFNCWYFAISVSVTVTLIILVYIQENLSWALGFGIPCIVLVASLLVFLLGSRTYRYTVKENDKNPFIRIGRVIVRAIRNRHNTPLSISCEEDACQWRQCSEQFKFLNKALLVQDGSQIDQNLCSVKDVEDTKALFKLVPIWITSLTYAIVFAQTTTFFTKQGATLDRKIVSSFRVPAATLQTFIGFAIMIFIPVYDRIIVPISRRLTRKPSGITMLQRIGTGMFFSMISMVTAALVEMKRLETAKDHGLVDLPKVTVPMSIWWLAPQYILCGVADVLTIVGLQEFCYDQVPKELRSLGISIYLSIFGIGSFLSTFLISTINKETSGDGQESWFANNLNRAHLDYFYWLLAGLSALGFIVYLLSNGSLVDQNMCNVKDVEDTKALLKLVPVWITSLAYAILFTQTITSSQSMELRWTEQMSEASKFQLLHFKYSLGSKECGSLTLPQYFRSMKLLSSFVISIIDKATSEDGKAVELTPTCLMEAAEGTVNGAVDYNGNPVHRSTSGGWRSASFIIAVEVAERFAYYGISSNLITYLTGPLGQSTASAAANVNTWSGTATLLPLLGAFVADSFLGRYRTIIFASLIYILGLGLLTLAAKLTSANLHDCQSTKDVSLCAPPRFLVTLFFFSVYLVAVGQGGHKPCVQAFGGDQFDGQDPKESKAKSSFFNWWYFAISVGITVTLIVLVYIQENLSWALGFGIPCIVLVAALLVFLLGSRTYRYSVKENSKNPFMRIGRVIVRAIRNRHNTPSAIPSEEDASQLRQCSEQFKFLNKALLEPDGSLVDQNVCSVKDVEDTKALLKIVPIWITSLAYAIVFAQTSTFFTKQGATLDRKIASSFKVPAATLQTFIGFAIMIFIPVYDRIVVPISRRLTRKTSGITMLQRIGSGMVFSMLSMVTAALVETKRLETAKDNGLVDLPKVTIPMSIWWMAPQYILCGVADVLTIVGLQEFCYDQVPKELRSLGISIYLSIFGIGSFLSTFLISTINKATRGDGQESWFANNLNKAHLDYFYWLLTGLSALGFTAYLYFARSYIYNRERTTTYRHRMTRKEEKHAFLRISRESTNYSTTFEEEALRALPKRNSNQFKEQLSTICQRLHSFMSLSTVIAALVEMKRLKTAQEHGILDLPNVMIPMSINALLAPNGSKKDGKACSFDDVEEAKALLRLVPIWTTGLVFAVVYAQRTTLFTKQGVTMDRSISRGIDLPAASLQSFMSLSIVLFIPIYGRVFVPLARSLTRKPSGITMLQKIGTGLLLSVITMSIAALVEMKRLKTAQEHGLVDLPKATIPMSFWWLIPQYALFGIAESLTMVGLQEFFYDQVPSDLRSVGLSLNLSIFGAGNFLSSFVISLIQKATGGNGRYSWFDNNLNRAHLDYLLATSWDECSAIGFLQQLSTICQRLHSFMSLSTVIAALVEMKRLKTAQERGILDLPNVMIPMSVNALLAPNGSKKDGKACSFDDVEEAKALLRLVPIWTTCLVFAVVYAQRTTLFTKQGVTMDRSISRGIDLPAASLQSFMSLSIVLFIPIYGRVFVPLARSLTRKPSGITMLQKIGTGLLLSVITMSIAALVEMKRLKTAQEHGLVDLPKATIPMSFWWLIPQYALFGIAESLTMVGLQEFFYDQVPSDLRSVGLSLNLSIFGVGNFLSSFLISLVEKATGGNGRYSWFDNNLNRAHLDYFYWLLAGMSAVQLVFYVYFAKTYIYNRGGTV</sequence>
<evidence type="ECO:0000256" key="4">
    <source>
        <dbReference type="ARBA" id="ARBA00022553"/>
    </source>
</evidence>
<dbReference type="PROSITE" id="PS01022">
    <property type="entry name" value="PTR2_1"/>
    <property type="match status" value="1"/>
</dbReference>
<feature type="transmembrane region" description="Helical" evidence="8">
    <location>
        <begin position="235"/>
        <end position="255"/>
    </location>
</feature>
<evidence type="ECO:0000256" key="1">
    <source>
        <dbReference type="ARBA" id="ARBA00004141"/>
    </source>
</evidence>
<evidence type="ECO:0000256" key="2">
    <source>
        <dbReference type="ARBA" id="ARBA00005982"/>
    </source>
</evidence>
<feature type="transmembrane region" description="Helical" evidence="8">
    <location>
        <begin position="1003"/>
        <end position="1023"/>
    </location>
</feature>
<evidence type="ECO:0000256" key="8">
    <source>
        <dbReference type="SAM" id="Phobius"/>
    </source>
</evidence>
<feature type="transmembrane region" description="Helical" evidence="8">
    <location>
        <begin position="379"/>
        <end position="401"/>
    </location>
</feature>
<comment type="subcellular location">
    <subcellularLocation>
        <location evidence="1">Membrane</location>
        <topology evidence="1">Multi-pass membrane protein</topology>
    </subcellularLocation>
</comment>
<feature type="transmembrane region" description="Helical" evidence="8">
    <location>
        <begin position="1448"/>
        <end position="1469"/>
    </location>
</feature>
<feature type="transmembrane region" description="Helical" evidence="8">
    <location>
        <begin position="899"/>
        <end position="919"/>
    </location>
</feature>
<dbReference type="InterPro" id="IPR000109">
    <property type="entry name" value="POT_fam"/>
</dbReference>
<feature type="transmembrane region" description="Helical" evidence="8">
    <location>
        <begin position="822"/>
        <end position="840"/>
    </location>
</feature>
<feature type="transmembrane region" description="Helical" evidence="8">
    <location>
        <begin position="784"/>
        <end position="802"/>
    </location>
</feature>
<feature type="transmembrane region" description="Helical" evidence="8">
    <location>
        <begin position="1164"/>
        <end position="1187"/>
    </location>
</feature>
<evidence type="ECO:0000313" key="9">
    <source>
        <dbReference type="EMBL" id="KAF9661582.1"/>
    </source>
</evidence>
<feature type="transmembrane region" description="Helical" evidence="8">
    <location>
        <begin position="422"/>
        <end position="442"/>
    </location>
</feature>
<evidence type="ECO:0000256" key="6">
    <source>
        <dbReference type="ARBA" id="ARBA00022989"/>
    </source>
</evidence>
<dbReference type="GO" id="GO:0080054">
    <property type="term" value="F:low-affinity nitrate transmembrane transporter activity"/>
    <property type="evidence" value="ECO:0007669"/>
    <property type="project" value="UniProtKB-ARBA"/>
</dbReference>
<feature type="transmembrane region" description="Helical" evidence="8">
    <location>
        <begin position="340"/>
        <end position="359"/>
    </location>
</feature>
<feature type="transmembrane region" description="Helical" evidence="8">
    <location>
        <begin position="1086"/>
        <end position="1106"/>
    </location>
</feature>
<feature type="transmembrane region" description="Helical" evidence="8">
    <location>
        <begin position="1043"/>
        <end position="1065"/>
    </location>
</feature>
<evidence type="ECO:0000256" key="3">
    <source>
        <dbReference type="ARBA" id="ARBA00022448"/>
    </source>
</evidence>
<dbReference type="InterPro" id="IPR036259">
    <property type="entry name" value="MFS_trans_sf"/>
</dbReference>
<feature type="transmembrane region" description="Helical" evidence="8">
    <location>
        <begin position="874"/>
        <end position="893"/>
    </location>
</feature>
<feature type="transmembrane region" description="Helical" evidence="8">
    <location>
        <begin position="550"/>
        <end position="568"/>
    </location>
</feature>
<feature type="transmembrane region" description="Helical" evidence="8">
    <location>
        <begin position="1494"/>
        <end position="1514"/>
    </location>
</feature>
<dbReference type="OrthoDB" id="8904098at2759"/>
<keyword evidence="5 8" id="KW-0812">Transmembrane</keyword>
<feature type="transmembrane region" description="Helical" evidence="8">
    <location>
        <begin position="1534"/>
        <end position="1553"/>
    </location>
</feature>
<comment type="similarity">
    <text evidence="2">Belongs to the major facilitator superfamily. Proton-dependent oligopeptide transporter (POT/PTR) (TC 2.A.17) family.</text>
</comment>
<feature type="transmembrane region" description="Helical" evidence="8">
    <location>
        <begin position="1131"/>
        <end position="1152"/>
    </location>
</feature>
<feature type="transmembrane region" description="Helical" evidence="8">
    <location>
        <begin position="1214"/>
        <end position="1233"/>
    </location>
</feature>
<evidence type="ECO:0000313" key="10">
    <source>
        <dbReference type="Proteomes" id="UP000657918"/>
    </source>
</evidence>
<feature type="transmembrane region" description="Helical" evidence="8">
    <location>
        <begin position="210"/>
        <end position="229"/>
    </location>
</feature>
<keyword evidence="6 8" id="KW-1133">Transmembrane helix</keyword>
<name>A0A835MCQ1_9ROSI</name>
<keyword evidence="7 8" id="KW-0472">Membrane</keyword>
<feature type="transmembrane region" description="Helical" evidence="8">
    <location>
        <begin position="1833"/>
        <end position="1854"/>
    </location>
</feature>
<dbReference type="CDD" id="cd17417">
    <property type="entry name" value="MFS_NPF5"/>
    <property type="match status" value="2"/>
</dbReference>
<dbReference type="FunFam" id="1.20.1250.20:FF:001017">
    <property type="entry name" value="Os08g0527700 protein"/>
    <property type="match status" value="1"/>
</dbReference>
<evidence type="ECO:0000256" key="5">
    <source>
        <dbReference type="ARBA" id="ARBA00022692"/>
    </source>
</evidence>